<organism evidence="3 4">
    <name type="scientific">Candidatus Magnetaquiglobus chichijimensis</name>
    <dbReference type="NCBI Taxonomy" id="3141448"/>
    <lineage>
        <taxon>Bacteria</taxon>
        <taxon>Pseudomonadati</taxon>
        <taxon>Pseudomonadota</taxon>
        <taxon>Magnetococcia</taxon>
        <taxon>Magnetococcales</taxon>
        <taxon>Candidatus Magnetaquicoccaceae</taxon>
        <taxon>Candidatus Magnetaquiglobus</taxon>
    </lineage>
</organism>
<name>A0ABQ0CAI5_9PROT</name>
<dbReference type="Proteomes" id="UP001628193">
    <property type="component" value="Unassembled WGS sequence"/>
</dbReference>
<evidence type="ECO:0000313" key="4">
    <source>
        <dbReference type="Proteomes" id="UP001628193"/>
    </source>
</evidence>
<comment type="caution">
    <text evidence="3">The sequence shown here is derived from an EMBL/GenBank/DDBJ whole genome shotgun (WGS) entry which is preliminary data.</text>
</comment>
<dbReference type="EMBL" id="BAAFGK010000004">
    <property type="protein sequence ID" value="GAB0057897.1"/>
    <property type="molecule type" value="Genomic_DNA"/>
</dbReference>
<protein>
    <recommendedName>
        <fullName evidence="2">Bacteriophage T5 Orf172 DNA-binding domain-containing protein</fullName>
    </recommendedName>
</protein>
<reference evidence="3 4" key="2">
    <citation type="submission" date="2024-09" db="EMBL/GenBank/DDBJ databases">
        <title>Draft genome sequence of Candidatus Magnetaquicoccaceae bacterium FCR-1.</title>
        <authorList>
            <person name="Shimoshige H."/>
            <person name="Shimamura S."/>
            <person name="Taoka A."/>
            <person name="Kobayashi H."/>
            <person name="Maekawa T."/>
        </authorList>
    </citation>
    <scope>NUCLEOTIDE SEQUENCE [LARGE SCALE GENOMIC DNA]</scope>
    <source>
        <strain evidence="3 4">FCR-1</strain>
    </source>
</reference>
<reference evidence="3 4" key="1">
    <citation type="submission" date="2024-05" db="EMBL/GenBank/DDBJ databases">
        <authorList>
            <consortium name="Candidatus Magnetaquicoccaceae bacterium FCR-1 genome sequencing consortium"/>
            <person name="Shimoshige H."/>
            <person name="Shimamura S."/>
            <person name="Taoka A."/>
            <person name="Kobayashi H."/>
            <person name="Maekawa T."/>
        </authorList>
    </citation>
    <scope>NUCLEOTIDE SEQUENCE [LARGE SCALE GENOMIC DNA]</scope>
    <source>
        <strain evidence="3 4">FCR-1</strain>
    </source>
</reference>
<evidence type="ECO:0000259" key="2">
    <source>
        <dbReference type="SMART" id="SM00974"/>
    </source>
</evidence>
<keyword evidence="4" id="KW-1185">Reference proteome</keyword>
<dbReference type="RefSeq" id="WP_420905583.1">
    <property type="nucleotide sequence ID" value="NZ_BAAFGK010000004.1"/>
</dbReference>
<feature type="domain" description="Bacteriophage T5 Orf172 DNA-binding" evidence="2">
    <location>
        <begin position="135"/>
        <end position="219"/>
    </location>
</feature>
<feature type="region of interest" description="Disordered" evidence="1">
    <location>
        <begin position="223"/>
        <end position="246"/>
    </location>
</feature>
<accession>A0ABQ0CAI5</accession>
<proteinExistence type="predicted"/>
<evidence type="ECO:0000256" key="1">
    <source>
        <dbReference type="SAM" id="MobiDB-lite"/>
    </source>
</evidence>
<dbReference type="Pfam" id="PF10544">
    <property type="entry name" value="T5orf172"/>
    <property type="match status" value="1"/>
</dbReference>
<evidence type="ECO:0000313" key="3">
    <source>
        <dbReference type="EMBL" id="GAB0057897.1"/>
    </source>
</evidence>
<gene>
    <name evidence="3" type="ORF">SIID45300_02231</name>
</gene>
<dbReference type="SMART" id="SM00974">
    <property type="entry name" value="T5orf172"/>
    <property type="match status" value="1"/>
</dbReference>
<sequence>MTIPFEASRSYVYQASRYELLPRIAEIAKGFGDEPFLLREISKKLLAETYTPEQLEIRVKKEKSDKTEKMSNIFGFYIPFLAENLKVFENLGGGMFKNISLEEEIAEADAVATDVESDDPGIIYAYSFPIIVKNDGSRFPIKVGLTASGDAEARVNQQCKTTCCFDYPVILKAWDVQQVAAVEDAIHSTLKARGFKRDSPGTEWFDTTLEEVESILKFVQPTAKSQIPNPNPNPNPNPKSKSGDTIPISFIAII</sequence>
<dbReference type="InterPro" id="IPR018306">
    <property type="entry name" value="Phage_T5_Orf172_DNA-bd"/>
</dbReference>